<accession>A0A0B7BYQ6</accession>
<evidence type="ECO:0000256" key="1">
    <source>
        <dbReference type="SAM" id="MobiDB-lite"/>
    </source>
</evidence>
<sequence>GNVRAAASMINKNSRTSPGQGIDSTQFSITNSTLYNTDHSVSSATLSDTTHREVPAVAFKPITKDNSRETKKSTSTVCCVMLHGHKLICLKSS</sequence>
<proteinExistence type="predicted"/>
<feature type="compositionally biased region" description="Polar residues" evidence="1">
    <location>
        <begin position="10"/>
        <end position="23"/>
    </location>
</feature>
<reference evidence="2" key="1">
    <citation type="submission" date="2014-12" db="EMBL/GenBank/DDBJ databases">
        <title>Insight into the proteome of Arion vulgaris.</title>
        <authorList>
            <person name="Aradska J."/>
            <person name="Bulat T."/>
            <person name="Smidak R."/>
            <person name="Sarate P."/>
            <person name="Gangsoo J."/>
            <person name="Sialana F."/>
            <person name="Bilban M."/>
            <person name="Lubec G."/>
        </authorList>
    </citation>
    <scope>NUCLEOTIDE SEQUENCE</scope>
    <source>
        <tissue evidence="2">Skin</tissue>
    </source>
</reference>
<dbReference type="EMBL" id="HACG01050611">
    <property type="protein sequence ID" value="CEK97476.1"/>
    <property type="molecule type" value="Transcribed_RNA"/>
</dbReference>
<evidence type="ECO:0000313" key="2">
    <source>
        <dbReference type="EMBL" id="CEK97476.1"/>
    </source>
</evidence>
<feature type="non-terminal residue" evidence="2">
    <location>
        <position position="1"/>
    </location>
</feature>
<dbReference type="AlphaFoldDB" id="A0A0B7BYQ6"/>
<organism evidence="2">
    <name type="scientific">Arion vulgaris</name>
    <dbReference type="NCBI Taxonomy" id="1028688"/>
    <lineage>
        <taxon>Eukaryota</taxon>
        <taxon>Metazoa</taxon>
        <taxon>Spiralia</taxon>
        <taxon>Lophotrochozoa</taxon>
        <taxon>Mollusca</taxon>
        <taxon>Gastropoda</taxon>
        <taxon>Heterobranchia</taxon>
        <taxon>Euthyneura</taxon>
        <taxon>Panpulmonata</taxon>
        <taxon>Eupulmonata</taxon>
        <taxon>Stylommatophora</taxon>
        <taxon>Helicina</taxon>
        <taxon>Arionoidea</taxon>
        <taxon>Arionidae</taxon>
        <taxon>Arion</taxon>
    </lineage>
</organism>
<feature type="non-terminal residue" evidence="2">
    <location>
        <position position="93"/>
    </location>
</feature>
<gene>
    <name evidence="2" type="primary">ORF215917</name>
</gene>
<protein>
    <submittedName>
        <fullName evidence="2">Uncharacterized protein</fullName>
    </submittedName>
</protein>
<feature type="region of interest" description="Disordered" evidence="1">
    <location>
        <begin position="1"/>
        <end position="23"/>
    </location>
</feature>
<name>A0A0B7BYQ6_9EUPU</name>